<name>A0A0K0DYP1_STRER</name>
<proteinExistence type="predicted"/>
<dbReference type="WBParaSite" id="SSTP_0000235750.1">
    <property type="protein sequence ID" value="SSTP_0000235750.1"/>
    <property type="gene ID" value="SSTP_0000235750"/>
</dbReference>
<sequence length="35" mass="4114">MFEKYKFKGSAGGENKREVRTNCRGRSGDFHCNFR</sequence>
<dbReference type="AlphaFoldDB" id="A0A0K0DYP1"/>
<organism evidence="1">
    <name type="scientific">Strongyloides stercoralis</name>
    <name type="common">Threadworm</name>
    <dbReference type="NCBI Taxonomy" id="6248"/>
    <lineage>
        <taxon>Eukaryota</taxon>
        <taxon>Metazoa</taxon>
        <taxon>Ecdysozoa</taxon>
        <taxon>Nematoda</taxon>
        <taxon>Chromadorea</taxon>
        <taxon>Rhabditida</taxon>
        <taxon>Tylenchina</taxon>
        <taxon>Panagrolaimomorpha</taxon>
        <taxon>Strongyloidoidea</taxon>
        <taxon>Strongyloididae</taxon>
        <taxon>Strongyloides</taxon>
    </lineage>
</organism>
<reference evidence="1" key="1">
    <citation type="submission" date="2015-08" db="UniProtKB">
        <authorList>
            <consortium name="WormBaseParasite"/>
        </authorList>
    </citation>
    <scope>IDENTIFICATION</scope>
</reference>
<protein>
    <submittedName>
        <fullName evidence="1">Uncharacterized protein</fullName>
    </submittedName>
</protein>
<evidence type="ECO:0000313" key="1">
    <source>
        <dbReference type="WBParaSite" id="SSTP_0000235750.1"/>
    </source>
</evidence>
<accession>A0A0K0DYP1</accession>